<protein>
    <submittedName>
        <fullName evidence="1">Uncharacterized protein</fullName>
    </submittedName>
</protein>
<name>A0A0A9G1Y0_ARUDO</name>
<reference evidence="1" key="1">
    <citation type="submission" date="2014-09" db="EMBL/GenBank/DDBJ databases">
        <authorList>
            <person name="Magalhaes I.L.F."/>
            <person name="Oliveira U."/>
            <person name="Santos F.R."/>
            <person name="Vidigal T.H.D.A."/>
            <person name="Brescovit A.D."/>
            <person name="Santos A.J."/>
        </authorList>
    </citation>
    <scope>NUCLEOTIDE SEQUENCE</scope>
    <source>
        <tissue evidence="1">Shoot tissue taken approximately 20 cm above the soil surface</tissue>
    </source>
</reference>
<dbReference type="AlphaFoldDB" id="A0A0A9G1Y0"/>
<organism evidence="1">
    <name type="scientific">Arundo donax</name>
    <name type="common">Giant reed</name>
    <name type="synonym">Donax arundinaceus</name>
    <dbReference type="NCBI Taxonomy" id="35708"/>
    <lineage>
        <taxon>Eukaryota</taxon>
        <taxon>Viridiplantae</taxon>
        <taxon>Streptophyta</taxon>
        <taxon>Embryophyta</taxon>
        <taxon>Tracheophyta</taxon>
        <taxon>Spermatophyta</taxon>
        <taxon>Magnoliopsida</taxon>
        <taxon>Liliopsida</taxon>
        <taxon>Poales</taxon>
        <taxon>Poaceae</taxon>
        <taxon>PACMAD clade</taxon>
        <taxon>Arundinoideae</taxon>
        <taxon>Arundineae</taxon>
        <taxon>Arundo</taxon>
    </lineage>
</organism>
<reference evidence="1" key="2">
    <citation type="journal article" date="2015" name="Data Brief">
        <title>Shoot transcriptome of the giant reed, Arundo donax.</title>
        <authorList>
            <person name="Barrero R.A."/>
            <person name="Guerrero F.D."/>
            <person name="Moolhuijzen P."/>
            <person name="Goolsby J.A."/>
            <person name="Tidwell J."/>
            <person name="Bellgard S.E."/>
            <person name="Bellgard M.I."/>
        </authorList>
    </citation>
    <scope>NUCLEOTIDE SEQUENCE</scope>
    <source>
        <tissue evidence="1">Shoot tissue taken approximately 20 cm above the soil surface</tissue>
    </source>
</reference>
<dbReference type="EMBL" id="GBRH01178816">
    <property type="protein sequence ID" value="JAE19080.1"/>
    <property type="molecule type" value="Transcribed_RNA"/>
</dbReference>
<accession>A0A0A9G1Y0</accession>
<sequence length="35" mass="3941">MHIQIKCLNRAKASSLPNLTAAVVKLHRPPFSKRN</sequence>
<proteinExistence type="predicted"/>
<evidence type="ECO:0000313" key="1">
    <source>
        <dbReference type="EMBL" id="JAE19080.1"/>
    </source>
</evidence>